<evidence type="ECO:0000256" key="3">
    <source>
        <dbReference type="ARBA" id="ARBA00005709"/>
    </source>
</evidence>
<proteinExistence type="inferred from homology"/>
<evidence type="ECO:0000259" key="6">
    <source>
        <dbReference type="Pfam" id="PF00669"/>
    </source>
</evidence>
<reference evidence="7 8" key="1">
    <citation type="submission" date="2018-12" db="EMBL/GenBank/DDBJ databases">
        <authorList>
            <consortium name="Pathogen Informatics"/>
        </authorList>
    </citation>
    <scope>NUCLEOTIDE SEQUENCE [LARGE SCALE GENOMIC DNA]</scope>
    <source>
        <strain evidence="7 8">NCTC11214</strain>
    </source>
</reference>
<evidence type="ECO:0000313" key="8">
    <source>
        <dbReference type="Proteomes" id="UP000281391"/>
    </source>
</evidence>
<organism evidence="7 8">
    <name type="scientific">Serratia odorifera</name>
    <dbReference type="NCBI Taxonomy" id="618"/>
    <lineage>
        <taxon>Bacteria</taxon>
        <taxon>Pseudomonadati</taxon>
        <taxon>Pseudomonadota</taxon>
        <taxon>Gammaproteobacteria</taxon>
        <taxon>Enterobacterales</taxon>
        <taxon>Yersiniaceae</taxon>
        <taxon>Serratia</taxon>
    </lineage>
</organism>
<protein>
    <submittedName>
        <fullName evidence="7">Hook-filament junction protein</fullName>
    </submittedName>
</protein>
<dbReference type="GO" id="GO:0009424">
    <property type="term" value="C:bacterial-type flagellum hook"/>
    <property type="evidence" value="ECO:0007669"/>
    <property type="project" value="InterPro"/>
</dbReference>
<comment type="subcellular location">
    <subcellularLocation>
        <location evidence="1">Bacterial flagellum</location>
    </subcellularLocation>
    <subcellularLocation>
        <location evidence="2">Secreted</location>
    </subcellularLocation>
</comment>
<evidence type="ECO:0000256" key="1">
    <source>
        <dbReference type="ARBA" id="ARBA00004365"/>
    </source>
</evidence>
<dbReference type="SUPFAM" id="SSF64518">
    <property type="entry name" value="Phase 1 flagellin"/>
    <property type="match status" value="1"/>
</dbReference>
<dbReference type="PANTHER" id="PTHR42792">
    <property type="entry name" value="FLAGELLIN"/>
    <property type="match status" value="1"/>
</dbReference>
<accession>A0A447KVU9</accession>
<feature type="domain" description="Flagellin N-terminal" evidence="6">
    <location>
        <begin position="4"/>
        <end position="139"/>
    </location>
</feature>
<dbReference type="GO" id="GO:0005198">
    <property type="term" value="F:structural molecule activity"/>
    <property type="evidence" value="ECO:0007669"/>
    <property type="project" value="InterPro"/>
</dbReference>
<name>A0A447KVU9_SEROD</name>
<dbReference type="EMBL" id="LR134117">
    <property type="protein sequence ID" value="VDZ61675.1"/>
    <property type="molecule type" value="Genomic_DNA"/>
</dbReference>
<dbReference type="GO" id="GO:0005576">
    <property type="term" value="C:extracellular region"/>
    <property type="evidence" value="ECO:0007669"/>
    <property type="project" value="UniProtKB-SubCell"/>
</dbReference>
<comment type="similarity">
    <text evidence="3">Belongs to the bacterial flagellin family.</text>
</comment>
<gene>
    <name evidence="7" type="primary">flgL</name>
    <name evidence="7" type="ORF">NCTC11214_03844</name>
</gene>
<keyword evidence="5" id="KW-0975">Bacterial flagellum</keyword>
<dbReference type="PANTHER" id="PTHR42792:SF1">
    <property type="entry name" value="FLAGELLAR HOOK-ASSOCIATED PROTEIN 3"/>
    <property type="match status" value="1"/>
</dbReference>
<dbReference type="InterPro" id="IPR001492">
    <property type="entry name" value="Flagellin"/>
</dbReference>
<sequence length="321" mass="34740">MRMSTSMMYQQNMSGLTDNQSLWMKSAQQLSSGKKVLTPSDDPLAASQAIMVSQAQAENGQYALARTFARQSVSMEETVLSNVTSGIKDMKALIVNAGDGTLSDNDRASLATQLQGMKDQLLSQANSTDGNGRYMFAGFKNDQPPFVQQADGSIRYQGGSTPIEQKVDANRTMTVGHTGDAIFMTLTSNPKPEPDGSAPVANVFDSIDTALEALKTPLQGADDATREKVSVALDKANRGLDNSYNNVLSVRAELGTQLQEMDTLDSIGKDRDMTNQAQLSALVDVDMVEAISSYFMQQAALQASYKTFSDMQGMSLFQMNR</sequence>
<dbReference type="InterPro" id="IPR001029">
    <property type="entry name" value="Flagellin_N"/>
</dbReference>
<evidence type="ECO:0000256" key="5">
    <source>
        <dbReference type="ARBA" id="ARBA00023143"/>
    </source>
</evidence>
<dbReference type="Pfam" id="PF00669">
    <property type="entry name" value="Flagellin_N"/>
    <property type="match status" value="1"/>
</dbReference>
<evidence type="ECO:0000256" key="2">
    <source>
        <dbReference type="ARBA" id="ARBA00004613"/>
    </source>
</evidence>
<dbReference type="RefSeq" id="WP_004961487.1">
    <property type="nucleotide sequence ID" value="NZ_JAEKCK010000002.1"/>
</dbReference>
<evidence type="ECO:0000313" key="7">
    <source>
        <dbReference type="EMBL" id="VDZ61675.1"/>
    </source>
</evidence>
<evidence type="ECO:0000256" key="4">
    <source>
        <dbReference type="ARBA" id="ARBA00022525"/>
    </source>
</evidence>
<dbReference type="AlphaFoldDB" id="A0A447KVU9"/>
<dbReference type="NCBIfam" id="TIGR02550">
    <property type="entry name" value="flagell_flgL"/>
    <property type="match status" value="1"/>
</dbReference>
<keyword evidence="4" id="KW-0964">Secreted</keyword>
<dbReference type="GO" id="GO:0071973">
    <property type="term" value="P:bacterial-type flagellum-dependent cell motility"/>
    <property type="evidence" value="ECO:0007669"/>
    <property type="project" value="InterPro"/>
</dbReference>
<dbReference type="InterPro" id="IPR013384">
    <property type="entry name" value="Flagell_FlgL"/>
</dbReference>
<dbReference type="Gene3D" id="1.20.1330.10">
    <property type="entry name" value="f41 fragment of flagellin, N-terminal domain"/>
    <property type="match status" value="1"/>
</dbReference>
<dbReference type="KEGG" id="sof:NCTC11214_03844"/>
<dbReference type="Proteomes" id="UP000281391">
    <property type="component" value="Chromosome"/>
</dbReference>